<dbReference type="GO" id="GO:0005886">
    <property type="term" value="C:plasma membrane"/>
    <property type="evidence" value="ECO:0007669"/>
    <property type="project" value="UniProtKB-SubCell"/>
</dbReference>
<dbReference type="Pfam" id="PF13231">
    <property type="entry name" value="PMT_2"/>
    <property type="match status" value="1"/>
</dbReference>
<proteinExistence type="predicted"/>
<gene>
    <name evidence="10" type="ORF">HLH33_14600</name>
</gene>
<protein>
    <submittedName>
        <fullName evidence="10">4-amino-4-deoxy-L-arabinose transferase</fullName>
    </submittedName>
</protein>
<dbReference type="AlphaFoldDB" id="A0A7W4NGV5"/>
<evidence type="ECO:0000256" key="2">
    <source>
        <dbReference type="ARBA" id="ARBA00022475"/>
    </source>
</evidence>
<reference evidence="10 11" key="1">
    <citation type="submission" date="2020-04" db="EMBL/GenBank/DDBJ databases">
        <title>Description of novel Gluconacetobacter.</title>
        <authorList>
            <person name="Sombolestani A."/>
        </authorList>
    </citation>
    <scope>NUCLEOTIDE SEQUENCE [LARGE SCALE GENOMIC DNA]</scope>
    <source>
        <strain evidence="10 11">LMG 7603</strain>
    </source>
</reference>
<feature type="transmembrane region" description="Helical" evidence="8">
    <location>
        <begin position="282"/>
        <end position="300"/>
    </location>
</feature>
<comment type="subcellular location">
    <subcellularLocation>
        <location evidence="1">Cell membrane</location>
        <topology evidence="1">Multi-pass membrane protein</topology>
    </subcellularLocation>
</comment>
<dbReference type="InterPro" id="IPR038731">
    <property type="entry name" value="RgtA/B/C-like"/>
</dbReference>
<evidence type="ECO:0000313" key="10">
    <source>
        <dbReference type="EMBL" id="MBB2157529.1"/>
    </source>
</evidence>
<evidence type="ECO:0000256" key="4">
    <source>
        <dbReference type="ARBA" id="ARBA00022679"/>
    </source>
</evidence>
<dbReference type="InterPro" id="IPR050297">
    <property type="entry name" value="LipidA_mod_glycosyltrf_83"/>
</dbReference>
<feature type="transmembrane region" description="Helical" evidence="8">
    <location>
        <begin position="12"/>
        <end position="30"/>
    </location>
</feature>
<name>A0A7W4NGV5_GLUDI</name>
<feature type="domain" description="Glycosyltransferase RgtA/B/C/D-like" evidence="9">
    <location>
        <begin position="56"/>
        <end position="219"/>
    </location>
</feature>
<feature type="transmembrane region" description="Helical" evidence="8">
    <location>
        <begin position="243"/>
        <end position="270"/>
    </location>
</feature>
<dbReference type="GO" id="GO:0016763">
    <property type="term" value="F:pentosyltransferase activity"/>
    <property type="evidence" value="ECO:0007669"/>
    <property type="project" value="TreeGrafter"/>
</dbReference>
<keyword evidence="2" id="KW-1003">Cell membrane</keyword>
<dbReference type="GO" id="GO:0009103">
    <property type="term" value="P:lipopolysaccharide biosynthetic process"/>
    <property type="evidence" value="ECO:0007669"/>
    <property type="project" value="UniProtKB-ARBA"/>
</dbReference>
<dbReference type="EMBL" id="JABEQG010000033">
    <property type="protein sequence ID" value="MBB2157529.1"/>
    <property type="molecule type" value="Genomic_DNA"/>
</dbReference>
<feature type="transmembrane region" description="Helical" evidence="8">
    <location>
        <begin position="110"/>
        <end position="130"/>
    </location>
</feature>
<feature type="transmembrane region" description="Helical" evidence="8">
    <location>
        <begin position="159"/>
        <end position="188"/>
    </location>
</feature>
<keyword evidence="5 8" id="KW-0812">Transmembrane</keyword>
<feature type="transmembrane region" description="Helical" evidence="8">
    <location>
        <begin position="200"/>
        <end position="222"/>
    </location>
</feature>
<evidence type="ECO:0000313" key="11">
    <source>
        <dbReference type="Proteomes" id="UP000550787"/>
    </source>
</evidence>
<dbReference type="RefSeq" id="WP_183116244.1">
    <property type="nucleotide sequence ID" value="NZ_JABEQG010000033.1"/>
</dbReference>
<dbReference type="PANTHER" id="PTHR33908:SF11">
    <property type="entry name" value="MEMBRANE PROTEIN"/>
    <property type="match status" value="1"/>
</dbReference>
<evidence type="ECO:0000256" key="3">
    <source>
        <dbReference type="ARBA" id="ARBA00022676"/>
    </source>
</evidence>
<feature type="transmembrane region" description="Helical" evidence="8">
    <location>
        <begin position="136"/>
        <end position="152"/>
    </location>
</feature>
<feature type="transmembrane region" description="Helical" evidence="8">
    <location>
        <begin position="312"/>
        <end position="330"/>
    </location>
</feature>
<keyword evidence="4 10" id="KW-0808">Transferase</keyword>
<accession>A0A7W4NGV5</accession>
<evidence type="ECO:0000256" key="7">
    <source>
        <dbReference type="ARBA" id="ARBA00023136"/>
    </source>
</evidence>
<sequence>MTGRAGYADRSLLVWGGVALGLLTVLRGIVAACTPPSPDEAYYWVWSRALAPGYLDHPPMVALWIRGGTALLGDTTLGIRLPAALSAGVGTLFLAAAARDLGWGPAAGRMVRAGILLNATLALGIGAVTMTPDTPLLFFITTALWALGRLHVTGRGGWWLVLGLALGLACDSKYTAVLPGAGLAFWLLGSRSGRVWLRTPWPWCAAMLALPLFLPVIGWNAAHHWASFVRQGGRAGDWRPARAVQFLGELAGGQVGLATPLVALFFAGGLWQALRRAWRDDAAALLACWTVPAIVVFVQHALGDRVQANWPVLLYPGLAIAAASLTWRFWGPASALGFVLTLLVYVQSTLSPVALSPHLDITLRQMAGWQDLARAADGMAPSGGFIAADEYGLASELALALPRRPVIGIEPRWALFDLPRAAGGQQGIFLCSERRLRTVDPTPFSRMTRIGTLARGRGAQVAERYAVFRVTLAPEAPAWTARLPSGAV</sequence>
<evidence type="ECO:0000256" key="6">
    <source>
        <dbReference type="ARBA" id="ARBA00022989"/>
    </source>
</evidence>
<keyword evidence="3" id="KW-0328">Glycosyltransferase</keyword>
<dbReference type="Proteomes" id="UP000550787">
    <property type="component" value="Unassembled WGS sequence"/>
</dbReference>
<dbReference type="PANTHER" id="PTHR33908">
    <property type="entry name" value="MANNOSYLTRANSFERASE YKCB-RELATED"/>
    <property type="match status" value="1"/>
</dbReference>
<evidence type="ECO:0000256" key="1">
    <source>
        <dbReference type="ARBA" id="ARBA00004651"/>
    </source>
</evidence>
<keyword evidence="7 8" id="KW-0472">Membrane</keyword>
<feature type="transmembrane region" description="Helical" evidence="8">
    <location>
        <begin position="79"/>
        <end position="98"/>
    </location>
</feature>
<feature type="transmembrane region" description="Helical" evidence="8">
    <location>
        <begin position="336"/>
        <end position="355"/>
    </location>
</feature>
<evidence type="ECO:0000256" key="8">
    <source>
        <dbReference type="SAM" id="Phobius"/>
    </source>
</evidence>
<comment type="caution">
    <text evidence="10">The sequence shown here is derived from an EMBL/GenBank/DDBJ whole genome shotgun (WGS) entry which is preliminary data.</text>
</comment>
<keyword evidence="6 8" id="KW-1133">Transmembrane helix</keyword>
<evidence type="ECO:0000256" key="5">
    <source>
        <dbReference type="ARBA" id="ARBA00022692"/>
    </source>
</evidence>
<evidence type="ECO:0000259" key="9">
    <source>
        <dbReference type="Pfam" id="PF13231"/>
    </source>
</evidence>
<organism evidence="10 11">
    <name type="scientific">Gluconacetobacter diazotrophicus</name>
    <name type="common">Acetobacter diazotrophicus</name>
    <dbReference type="NCBI Taxonomy" id="33996"/>
    <lineage>
        <taxon>Bacteria</taxon>
        <taxon>Pseudomonadati</taxon>
        <taxon>Pseudomonadota</taxon>
        <taxon>Alphaproteobacteria</taxon>
        <taxon>Acetobacterales</taxon>
        <taxon>Acetobacteraceae</taxon>
        <taxon>Gluconacetobacter</taxon>
    </lineage>
</organism>